<evidence type="ECO:0000256" key="2">
    <source>
        <dbReference type="SAM" id="Phobius"/>
    </source>
</evidence>
<comment type="caution">
    <text evidence="3">The sequence shown here is derived from an EMBL/GenBank/DDBJ whole genome shotgun (WGS) entry which is preliminary data.</text>
</comment>
<accession>A0A8I3A904</accession>
<evidence type="ECO:0008006" key="5">
    <source>
        <dbReference type="Google" id="ProtNLM"/>
    </source>
</evidence>
<keyword evidence="2" id="KW-0472">Membrane</keyword>
<sequence>MPQIPPDTSESSGLEVQTSPSNSTNEARGQVNESSEEYPKKSSWKNRTWLRSFSTFVILASAQDVAEAIAESSFSMSHTLTSRFRADSEAWQLGQRLLYPALKAWCAGIPFAILAGFWLSLNPTSRSIAFLPLVPIAVLSSATVVGTLICRSPQQSVHFKEFLDTAIPTHIRSLVSAVPTFLLILIYELVIVKDSLLRSILHPAIWFPPFTFILMAIHFISSQNYRIRTAKLLDILGSPPVRRWEFDTLHAAATFQCLVLCRGLPRPIESIDVLTLLGTFIPDEREVSKVWKARVADRITHEVDISFAPTLPSFGDERQRRLKELLDQAQIGYHAYKVFYDQYVPLHSTTSL</sequence>
<feature type="transmembrane region" description="Helical" evidence="2">
    <location>
        <begin position="102"/>
        <end position="121"/>
    </location>
</feature>
<evidence type="ECO:0000313" key="3">
    <source>
        <dbReference type="EMBL" id="KAG6374075.1"/>
    </source>
</evidence>
<proteinExistence type="predicted"/>
<feature type="region of interest" description="Disordered" evidence="1">
    <location>
        <begin position="1"/>
        <end position="39"/>
    </location>
</feature>
<feature type="transmembrane region" description="Helical" evidence="2">
    <location>
        <begin position="204"/>
        <end position="221"/>
    </location>
</feature>
<dbReference type="EMBL" id="JAGFBS010000019">
    <property type="protein sequence ID" value="KAG6374075.1"/>
    <property type="molecule type" value="Genomic_DNA"/>
</dbReference>
<dbReference type="AlphaFoldDB" id="A0A8I3A904"/>
<keyword evidence="4" id="KW-1185">Reference proteome</keyword>
<evidence type="ECO:0000313" key="4">
    <source>
        <dbReference type="Proteomes" id="UP000683000"/>
    </source>
</evidence>
<feature type="transmembrane region" description="Helical" evidence="2">
    <location>
        <begin position="171"/>
        <end position="192"/>
    </location>
</feature>
<dbReference type="OrthoDB" id="2650382at2759"/>
<name>A0A8I3A904_9AGAM</name>
<protein>
    <recommendedName>
        <fullName evidence="5">Transmembrane protein</fullName>
    </recommendedName>
</protein>
<gene>
    <name evidence="3" type="ORF">JVT61DRAFT_4717</name>
</gene>
<organism evidence="3 4">
    <name type="scientific">Boletus reticuloceps</name>
    <dbReference type="NCBI Taxonomy" id="495285"/>
    <lineage>
        <taxon>Eukaryota</taxon>
        <taxon>Fungi</taxon>
        <taxon>Dikarya</taxon>
        <taxon>Basidiomycota</taxon>
        <taxon>Agaricomycotina</taxon>
        <taxon>Agaricomycetes</taxon>
        <taxon>Agaricomycetidae</taxon>
        <taxon>Boletales</taxon>
        <taxon>Boletineae</taxon>
        <taxon>Boletaceae</taxon>
        <taxon>Boletoideae</taxon>
        <taxon>Boletus</taxon>
    </lineage>
</organism>
<feature type="compositionally biased region" description="Polar residues" evidence="1">
    <location>
        <begin position="1"/>
        <end position="33"/>
    </location>
</feature>
<reference evidence="3" key="1">
    <citation type="submission" date="2021-03" db="EMBL/GenBank/DDBJ databases">
        <title>Evolutionary innovations through gain and loss of genes in the ectomycorrhizal Boletales.</title>
        <authorList>
            <person name="Wu G."/>
            <person name="Miyauchi S."/>
            <person name="Morin E."/>
            <person name="Yang Z.-L."/>
            <person name="Xu J."/>
            <person name="Martin F.M."/>
        </authorList>
    </citation>
    <scope>NUCLEOTIDE SEQUENCE</scope>
    <source>
        <strain evidence="3">BR01</strain>
    </source>
</reference>
<keyword evidence="2" id="KW-1133">Transmembrane helix</keyword>
<feature type="transmembrane region" description="Helical" evidence="2">
    <location>
        <begin position="127"/>
        <end position="150"/>
    </location>
</feature>
<dbReference type="Proteomes" id="UP000683000">
    <property type="component" value="Unassembled WGS sequence"/>
</dbReference>
<keyword evidence="2" id="KW-0812">Transmembrane</keyword>
<evidence type="ECO:0000256" key="1">
    <source>
        <dbReference type="SAM" id="MobiDB-lite"/>
    </source>
</evidence>